<dbReference type="OrthoDB" id="9810484at2"/>
<evidence type="ECO:0000313" key="11">
    <source>
        <dbReference type="EMBL" id="CAB0596705.1"/>
    </source>
</evidence>
<evidence type="ECO:0000256" key="8">
    <source>
        <dbReference type="ARBA" id="ARBA00047110"/>
    </source>
</evidence>
<gene>
    <name evidence="9" type="primary">rpsN</name>
    <name evidence="11" type="ORF">CIP107547_01034</name>
</gene>
<dbReference type="OMA" id="FGLCRNQ"/>
<dbReference type="GO" id="GO:0019843">
    <property type="term" value="F:rRNA binding"/>
    <property type="evidence" value="ECO:0007669"/>
    <property type="project" value="UniProtKB-UniRule"/>
</dbReference>
<evidence type="ECO:0000256" key="7">
    <source>
        <dbReference type="ARBA" id="ARBA00035167"/>
    </source>
</evidence>
<keyword evidence="5 9" id="KW-0689">Ribosomal protein</keyword>
<dbReference type="Pfam" id="PF00253">
    <property type="entry name" value="Ribosomal_S14"/>
    <property type="match status" value="1"/>
</dbReference>
<evidence type="ECO:0000256" key="2">
    <source>
        <dbReference type="ARBA" id="ARBA00009083"/>
    </source>
</evidence>
<keyword evidence="4 9" id="KW-0694">RNA-binding</keyword>
<protein>
    <recommendedName>
        <fullName evidence="7 9">Small ribosomal subunit protein uS14</fullName>
    </recommendedName>
</protein>
<dbReference type="SMR" id="A0A0D6FR39"/>
<evidence type="ECO:0000313" key="12">
    <source>
        <dbReference type="Proteomes" id="UP000480222"/>
    </source>
</evidence>
<evidence type="ECO:0000256" key="6">
    <source>
        <dbReference type="ARBA" id="ARBA00023274"/>
    </source>
</evidence>
<dbReference type="GO" id="GO:0005737">
    <property type="term" value="C:cytoplasm"/>
    <property type="evidence" value="ECO:0007669"/>
    <property type="project" value="UniProtKB-ARBA"/>
</dbReference>
<dbReference type="eggNOG" id="COG0199">
    <property type="taxonomic scope" value="Bacteria"/>
</dbReference>
<comment type="similarity">
    <text evidence="2 9">Belongs to the universal ribosomal protein uS14 family.</text>
</comment>
<comment type="subunit">
    <text evidence="8 9">Part of the 30S ribosomal subunit. Contacts proteins S3 and S10.</text>
</comment>
<reference evidence="11 12" key="1">
    <citation type="submission" date="2020-02" db="EMBL/GenBank/DDBJ databases">
        <authorList>
            <person name="Brisse S."/>
        </authorList>
    </citation>
    <scope>NUCLEOTIDE SEQUENCE [LARGE SCALE GENOMIC DNA]</scope>
    <source>
        <strain evidence="11">CIP107547</strain>
    </source>
</reference>
<dbReference type="GO" id="GO:0003735">
    <property type="term" value="F:structural constituent of ribosome"/>
    <property type="evidence" value="ECO:0007669"/>
    <property type="project" value="InterPro"/>
</dbReference>
<dbReference type="AlphaFoldDB" id="A0A0D6FR39"/>
<sequence>MAKKSKIAKNEQRKEVVARFAERRNELKAIIKNPNTSDEDRLDAQFELNRQPRDASPVRVRNRDSRDGRPRGFLRKFGVSRVRMREMAHRGELPGVRKSSW</sequence>
<dbReference type="SUPFAM" id="SSF57716">
    <property type="entry name" value="Glucocorticoid receptor-like (DNA-binding domain)"/>
    <property type="match status" value="1"/>
</dbReference>
<dbReference type="HAMAP" id="MF_00537">
    <property type="entry name" value="Ribosomal_uS14_1"/>
    <property type="match status" value="1"/>
</dbReference>
<comment type="function">
    <text evidence="1 9">Binds 16S rRNA, required for the assembly of 30S particles and may also be responsible for determining the conformation of the 16S rRNA at the A site.</text>
</comment>
<evidence type="ECO:0000256" key="3">
    <source>
        <dbReference type="ARBA" id="ARBA00022730"/>
    </source>
</evidence>
<evidence type="ECO:0000256" key="1">
    <source>
        <dbReference type="ARBA" id="ARBA00003686"/>
    </source>
</evidence>
<name>A0A0D6FR39_CORDP</name>
<dbReference type="GO" id="GO:0006412">
    <property type="term" value="P:translation"/>
    <property type="evidence" value="ECO:0007669"/>
    <property type="project" value="UniProtKB-UniRule"/>
</dbReference>
<dbReference type="FunFam" id="1.10.287.1480:FF:000001">
    <property type="entry name" value="30S ribosomal protein S14"/>
    <property type="match status" value="1"/>
</dbReference>
<accession>A0A0D6FR39</accession>
<comment type="caution">
    <text evidence="11">The sequence shown here is derived from an EMBL/GenBank/DDBJ whole genome shotgun (WGS) entry which is preliminary data.</text>
</comment>
<dbReference type="GeneID" id="97331557"/>
<dbReference type="KEGG" id="cdi:DIP0849"/>
<keyword evidence="6 9" id="KW-0687">Ribonucleoprotein</keyword>
<dbReference type="KEGG" id="cdip:ERS451417_00754"/>
<evidence type="ECO:0000256" key="10">
    <source>
        <dbReference type="SAM" id="MobiDB-lite"/>
    </source>
</evidence>
<dbReference type="NCBIfam" id="NF006477">
    <property type="entry name" value="PRK08881.1"/>
    <property type="match status" value="1"/>
</dbReference>
<feature type="compositionally biased region" description="Basic and acidic residues" evidence="10">
    <location>
        <begin position="61"/>
        <end position="70"/>
    </location>
</feature>
<dbReference type="PANTHER" id="PTHR19836">
    <property type="entry name" value="30S RIBOSOMAL PROTEIN S14"/>
    <property type="match status" value="1"/>
</dbReference>
<evidence type="ECO:0000256" key="4">
    <source>
        <dbReference type="ARBA" id="ARBA00022884"/>
    </source>
</evidence>
<feature type="region of interest" description="Disordered" evidence="10">
    <location>
        <begin position="46"/>
        <end position="72"/>
    </location>
</feature>
<dbReference type="InterPro" id="IPR023036">
    <property type="entry name" value="Ribosomal_uS14_bac/plastid"/>
</dbReference>
<keyword evidence="3 9" id="KW-0699">rRNA-binding</keyword>
<dbReference type="RefSeq" id="WP_003850743.1">
    <property type="nucleotide sequence ID" value="NZ_CABVGJ010000003.1"/>
</dbReference>
<dbReference type="Proteomes" id="UP000480222">
    <property type="component" value="Unassembled WGS sequence"/>
</dbReference>
<dbReference type="EMBL" id="CADDAV010000014">
    <property type="protein sequence ID" value="CAB0596705.1"/>
    <property type="molecule type" value="Genomic_DNA"/>
</dbReference>
<evidence type="ECO:0000256" key="9">
    <source>
        <dbReference type="HAMAP-Rule" id="MF_00537"/>
    </source>
</evidence>
<evidence type="ECO:0000256" key="5">
    <source>
        <dbReference type="ARBA" id="ARBA00022980"/>
    </source>
</evidence>
<dbReference type="PANTHER" id="PTHR19836:SF23">
    <property type="entry name" value="SMALL RIBOSOMAL SUBUNIT PROTEIN US14A"/>
    <property type="match status" value="1"/>
</dbReference>
<dbReference type="Gene3D" id="1.10.287.1480">
    <property type="match status" value="1"/>
</dbReference>
<dbReference type="GO" id="GO:0015935">
    <property type="term" value="C:small ribosomal subunit"/>
    <property type="evidence" value="ECO:0007669"/>
    <property type="project" value="TreeGrafter"/>
</dbReference>
<organism evidence="11 12">
    <name type="scientific">Corynebacterium diphtheriae</name>
    <dbReference type="NCBI Taxonomy" id="1717"/>
    <lineage>
        <taxon>Bacteria</taxon>
        <taxon>Bacillati</taxon>
        <taxon>Actinomycetota</taxon>
        <taxon>Actinomycetes</taxon>
        <taxon>Mycobacteriales</taxon>
        <taxon>Corynebacteriaceae</taxon>
        <taxon>Corynebacterium</taxon>
    </lineage>
</organism>
<dbReference type="InterPro" id="IPR001209">
    <property type="entry name" value="Ribosomal_uS14"/>
</dbReference>
<proteinExistence type="inferred from homology"/>